<dbReference type="GO" id="GO:0005737">
    <property type="term" value="C:cytoplasm"/>
    <property type="evidence" value="ECO:0007669"/>
    <property type="project" value="TreeGrafter"/>
</dbReference>
<protein>
    <submittedName>
        <fullName evidence="9">DnaJ domain-containing protein</fullName>
    </submittedName>
</protein>
<evidence type="ECO:0000256" key="2">
    <source>
        <dbReference type="ARBA" id="ARBA00022723"/>
    </source>
</evidence>
<dbReference type="Gene3D" id="1.10.287.110">
    <property type="entry name" value="DnaJ domain"/>
    <property type="match status" value="1"/>
</dbReference>
<reference evidence="9" key="1">
    <citation type="submission" date="2024-06" db="EMBL/GenBank/DDBJ databases">
        <title>Diversity, functionality, and evolutionary history of bacterial symbionts in false click beetles (Coleoptera, Throscidae).</title>
        <authorList>
            <person name="Wierz J.C."/>
            <person name="Malm H."/>
            <person name="Kaltenpoth M."/>
            <person name="Engl T."/>
        </authorList>
    </citation>
    <scope>NUCLEOTIDE SEQUENCE</scope>
    <source>
        <strain evidence="9">Ttur</strain>
    </source>
</reference>
<dbReference type="GO" id="GO:0042026">
    <property type="term" value="P:protein refolding"/>
    <property type="evidence" value="ECO:0007669"/>
    <property type="project" value="TreeGrafter"/>
</dbReference>
<dbReference type="Gene3D" id="2.10.230.10">
    <property type="entry name" value="Heat shock protein DnaJ, cysteine-rich domain"/>
    <property type="match status" value="1"/>
</dbReference>
<dbReference type="InterPro" id="IPR001623">
    <property type="entry name" value="DnaJ_domain"/>
</dbReference>
<dbReference type="GO" id="GO:0051082">
    <property type="term" value="F:unfolded protein binding"/>
    <property type="evidence" value="ECO:0007669"/>
    <property type="project" value="InterPro"/>
</dbReference>
<dbReference type="AlphaFoldDB" id="A0AAU7ZXE1"/>
<accession>A0AAU7ZXE1</accession>
<dbReference type="InterPro" id="IPR008971">
    <property type="entry name" value="HSP40/DnaJ_pept-bd"/>
</dbReference>
<evidence type="ECO:0000256" key="7">
    <source>
        <dbReference type="ARBA" id="ARBA00023186"/>
    </source>
</evidence>
<gene>
    <name evidence="9" type="ORF">ABUS76_00590</name>
</gene>
<keyword evidence="7" id="KW-0143">Chaperone</keyword>
<dbReference type="SUPFAM" id="SSF57938">
    <property type="entry name" value="DnaJ/Hsp40 cysteine-rich domain"/>
    <property type="match status" value="1"/>
</dbReference>
<sequence length="346" mass="41265">MKKSYYDVLGIQNNSSKEQIKNAYRRLALKYHPDRNINNKKYCEKKFKEVSEAYTVLNDDIKRKQYDKYGNTDNNINNQNNDNFNNFYDIFDDIFPKFSDYTEYTEDDNYEYVNEEEIYGEDSVKYKAPNKKGKNIYIDINLKLDEILTGVYKIIKIQRKILSKKVNYISCNKCLGKGYKLRNKKTFFVNFQTTYTCSVCKGYGRYVENPIMGMDYRGIIKIFEEVGVRIPVGTLDGQFFKIHYKGHQSALTEHIGSLIINIKVNNNKYYIKKKKNIFCNIKLKLIEFYLAGKCIKINYLNNNYIYLYINSNIRNNDLLIIKNKGIPYYKNNRYKYGDLYIYVRLY</sequence>
<dbReference type="PRINTS" id="PR00625">
    <property type="entry name" value="JDOMAIN"/>
</dbReference>
<name>A0AAU7ZXE1_9FLAO</name>
<dbReference type="PANTHER" id="PTHR43096">
    <property type="entry name" value="DNAJ HOMOLOG 1, MITOCHONDRIAL-RELATED"/>
    <property type="match status" value="1"/>
</dbReference>
<feature type="domain" description="J" evidence="8">
    <location>
        <begin position="4"/>
        <end position="70"/>
    </location>
</feature>
<organism evidence="9">
    <name type="scientific">Candidatus Shikimatogenerans sp. Ttur</name>
    <dbReference type="NCBI Taxonomy" id="3158569"/>
    <lineage>
        <taxon>Bacteria</taxon>
        <taxon>Pseudomonadati</taxon>
        <taxon>Bacteroidota</taxon>
        <taxon>Flavobacteriia</taxon>
        <taxon>Flavobacteriales</taxon>
        <taxon>Candidatus Shikimatogenerans</taxon>
    </lineage>
</organism>
<dbReference type="SMART" id="SM00271">
    <property type="entry name" value="DnaJ"/>
    <property type="match status" value="1"/>
</dbReference>
<dbReference type="PROSITE" id="PS50076">
    <property type="entry name" value="DNAJ_2"/>
    <property type="match status" value="1"/>
</dbReference>
<evidence type="ECO:0000256" key="5">
    <source>
        <dbReference type="ARBA" id="ARBA00022833"/>
    </source>
</evidence>
<dbReference type="CDD" id="cd06257">
    <property type="entry name" value="DnaJ"/>
    <property type="match status" value="1"/>
</dbReference>
<evidence type="ECO:0000256" key="6">
    <source>
        <dbReference type="ARBA" id="ARBA00023016"/>
    </source>
</evidence>
<dbReference type="Gene3D" id="2.60.260.20">
    <property type="entry name" value="Urease metallochaperone UreE, N-terminal domain"/>
    <property type="match status" value="2"/>
</dbReference>
<keyword evidence="4" id="KW-0863">Zinc-finger</keyword>
<evidence type="ECO:0000313" key="9">
    <source>
        <dbReference type="EMBL" id="XCC45254.1"/>
    </source>
</evidence>
<proteinExistence type="predicted"/>
<dbReference type="PANTHER" id="PTHR43096:SF52">
    <property type="entry name" value="DNAJ HOMOLOG 1, MITOCHONDRIAL-RELATED"/>
    <property type="match status" value="1"/>
</dbReference>
<evidence type="ECO:0000256" key="4">
    <source>
        <dbReference type="ARBA" id="ARBA00022771"/>
    </source>
</evidence>
<dbReference type="Pfam" id="PF01556">
    <property type="entry name" value="DnaJ_C"/>
    <property type="match status" value="1"/>
</dbReference>
<evidence type="ECO:0000256" key="3">
    <source>
        <dbReference type="ARBA" id="ARBA00022737"/>
    </source>
</evidence>
<dbReference type="Pfam" id="PF00226">
    <property type="entry name" value="DnaJ"/>
    <property type="match status" value="1"/>
</dbReference>
<dbReference type="EMBL" id="CP158689">
    <property type="protein sequence ID" value="XCC45254.1"/>
    <property type="molecule type" value="Genomic_DNA"/>
</dbReference>
<keyword evidence="5" id="KW-0862">Zinc</keyword>
<dbReference type="InterPro" id="IPR002939">
    <property type="entry name" value="DnaJ_C"/>
</dbReference>
<dbReference type="SUPFAM" id="SSF46565">
    <property type="entry name" value="Chaperone J-domain"/>
    <property type="match status" value="1"/>
</dbReference>
<dbReference type="GO" id="GO:0006260">
    <property type="term" value="P:DNA replication"/>
    <property type="evidence" value="ECO:0007669"/>
    <property type="project" value="UniProtKB-KW"/>
</dbReference>
<dbReference type="InterPro" id="IPR036410">
    <property type="entry name" value="HSP_DnaJ_Cys-rich_dom_sf"/>
</dbReference>
<evidence type="ECO:0000259" key="8">
    <source>
        <dbReference type="PROSITE" id="PS50076"/>
    </source>
</evidence>
<dbReference type="InterPro" id="IPR036869">
    <property type="entry name" value="J_dom_sf"/>
</dbReference>
<evidence type="ECO:0000256" key="1">
    <source>
        <dbReference type="ARBA" id="ARBA00022705"/>
    </source>
</evidence>
<keyword evidence="1" id="KW-0235">DNA replication</keyword>
<dbReference type="GO" id="GO:0031072">
    <property type="term" value="F:heat shock protein binding"/>
    <property type="evidence" value="ECO:0007669"/>
    <property type="project" value="InterPro"/>
</dbReference>
<dbReference type="InterPro" id="IPR001305">
    <property type="entry name" value="HSP_DnaJ_Cys-rich_dom"/>
</dbReference>
<dbReference type="SUPFAM" id="SSF49493">
    <property type="entry name" value="HSP40/DnaJ peptide-binding domain"/>
    <property type="match status" value="2"/>
</dbReference>
<keyword evidence="3" id="KW-0677">Repeat</keyword>
<keyword evidence="2" id="KW-0479">Metal-binding</keyword>
<dbReference type="GO" id="GO:0008270">
    <property type="term" value="F:zinc ion binding"/>
    <property type="evidence" value="ECO:0007669"/>
    <property type="project" value="UniProtKB-KW"/>
</dbReference>
<dbReference type="CDD" id="cd10719">
    <property type="entry name" value="DnaJ_zf"/>
    <property type="match status" value="1"/>
</dbReference>
<keyword evidence="6" id="KW-0346">Stress response</keyword>